<reference evidence="1" key="2">
    <citation type="submission" date="2018-08" db="UniProtKB">
        <authorList>
            <consortium name="EnsemblPlants"/>
        </authorList>
    </citation>
    <scope>IDENTIFICATION</scope>
    <source>
        <strain evidence="1">Yugu1</strain>
    </source>
</reference>
<dbReference type="EnsemblPlants" id="KQL11627">
    <property type="protein sequence ID" value="KQL11627"/>
    <property type="gene ID" value="SETIT_0077772mg"/>
</dbReference>
<dbReference type="EMBL" id="AGNK02002634">
    <property type="status" value="NOT_ANNOTATED_CDS"/>
    <property type="molecule type" value="Genomic_DNA"/>
</dbReference>
<accession>A0A0Q3VBE4</accession>
<protein>
    <submittedName>
        <fullName evidence="1">Uncharacterized protein</fullName>
    </submittedName>
</protein>
<dbReference type="InParanoid" id="A0A0Q3VBE4"/>
<organism evidence="1 2">
    <name type="scientific">Setaria italica</name>
    <name type="common">Foxtail millet</name>
    <name type="synonym">Panicum italicum</name>
    <dbReference type="NCBI Taxonomy" id="4555"/>
    <lineage>
        <taxon>Eukaryota</taxon>
        <taxon>Viridiplantae</taxon>
        <taxon>Streptophyta</taxon>
        <taxon>Embryophyta</taxon>
        <taxon>Tracheophyta</taxon>
        <taxon>Spermatophyta</taxon>
        <taxon>Magnoliopsida</taxon>
        <taxon>Liliopsida</taxon>
        <taxon>Poales</taxon>
        <taxon>Poaceae</taxon>
        <taxon>PACMAD clade</taxon>
        <taxon>Panicoideae</taxon>
        <taxon>Panicodae</taxon>
        <taxon>Paniceae</taxon>
        <taxon>Cenchrinae</taxon>
        <taxon>Setaria</taxon>
    </lineage>
</organism>
<evidence type="ECO:0000313" key="2">
    <source>
        <dbReference type="Proteomes" id="UP000004995"/>
    </source>
</evidence>
<proteinExistence type="predicted"/>
<reference evidence="2" key="1">
    <citation type="journal article" date="2012" name="Nat. Biotechnol.">
        <title>Reference genome sequence of the model plant Setaria.</title>
        <authorList>
            <person name="Bennetzen J.L."/>
            <person name="Schmutz J."/>
            <person name="Wang H."/>
            <person name="Percifield R."/>
            <person name="Hawkins J."/>
            <person name="Pontaroli A.C."/>
            <person name="Estep M."/>
            <person name="Feng L."/>
            <person name="Vaughn J.N."/>
            <person name="Grimwood J."/>
            <person name="Jenkins J."/>
            <person name="Barry K."/>
            <person name="Lindquist E."/>
            <person name="Hellsten U."/>
            <person name="Deshpande S."/>
            <person name="Wang X."/>
            <person name="Wu X."/>
            <person name="Mitros T."/>
            <person name="Triplett J."/>
            <person name="Yang X."/>
            <person name="Ye C.Y."/>
            <person name="Mauro-Herrera M."/>
            <person name="Wang L."/>
            <person name="Li P."/>
            <person name="Sharma M."/>
            <person name="Sharma R."/>
            <person name="Ronald P.C."/>
            <person name="Panaud O."/>
            <person name="Kellogg E.A."/>
            <person name="Brutnell T.P."/>
            <person name="Doust A.N."/>
            <person name="Tuskan G.A."/>
            <person name="Rokhsar D."/>
            <person name="Devos K.M."/>
        </authorList>
    </citation>
    <scope>NUCLEOTIDE SEQUENCE [LARGE SCALE GENOMIC DNA]</scope>
    <source>
        <strain evidence="2">cv. Yugu1</strain>
    </source>
</reference>
<keyword evidence="2" id="KW-1185">Reference proteome</keyword>
<name>A0A0Q3VBE4_SETIT</name>
<dbReference type="Gramene" id="KQL11627">
    <property type="protein sequence ID" value="KQL11627"/>
    <property type="gene ID" value="SETIT_0077772mg"/>
</dbReference>
<evidence type="ECO:0000313" key="1">
    <source>
        <dbReference type="EnsemblPlants" id="KQL11627"/>
    </source>
</evidence>
<dbReference type="Proteomes" id="UP000004995">
    <property type="component" value="Unassembled WGS sequence"/>
</dbReference>
<sequence length="15" mass="1739">YLSEVKMSVNDEDPI</sequence>